<dbReference type="AlphaFoldDB" id="G0UXN0"/>
<dbReference type="VEuPathDB" id="TriTrypDB:TcIL3000_10_9250"/>
<organism evidence="1">
    <name type="scientific">Trypanosoma congolense (strain IL3000)</name>
    <dbReference type="NCBI Taxonomy" id="1068625"/>
    <lineage>
        <taxon>Eukaryota</taxon>
        <taxon>Discoba</taxon>
        <taxon>Euglenozoa</taxon>
        <taxon>Kinetoplastea</taxon>
        <taxon>Metakinetoplastina</taxon>
        <taxon>Trypanosomatida</taxon>
        <taxon>Trypanosomatidae</taxon>
        <taxon>Trypanosoma</taxon>
        <taxon>Nannomonas</taxon>
    </lineage>
</organism>
<gene>
    <name evidence="1" type="ORF">TCIL3000_10_9250</name>
</gene>
<reference evidence="1" key="1">
    <citation type="journal article" date="2012" name="Proc. Natl. Acad. Sci. U.S.A.">
        <title>Antigenic diversity is generated by distinct evolutionary mechanisms in African trypanosome species.</title>
        <authorList>
            <person name="Jackson A.P."/>
            <person name="Berry A."/>
            <person name="Aslett M."/>
            <person name="Allison H.C."/>
            <person name="Burton P."/>
            <person name="Vavrova-Anderson J."/>
            <person name="Brown R."/>
            <person name="Browne H."/>
            <person name="Corton N."/>
            <person name="Hauser H."/>
            <person name="Gamble J."/>
            <person name="Gilderthorp R."/>
            <person name="Marcello L."/>
            <person name="McQuillan J."/>
            <person name="Otto T.D."/>
            <person name="Quail M.A."/>
            <person name="Sanders M.J."/>
            <person name="van Tonder A."/>
            <person name="Ginger M.L."/>
            <person name="Field M.C."/>
            <person name="Barry J.D."/>
            <person name="Hertz-Fowler C."/>
            <person name="Berriman M."/>
        </authorList>
    </citation>
    <scope>NUCLEOTIDE SEQUENCE</scope>
    <source>
        <strain evidence="1">IL3000</strain>
    </source>
</reference>
<evidence type="ECO:0000313" key="1">
    <source>
        <dbReference type="EMBL" id="CCC94147.1"/>
    </source>
</evidence>
<sequence>MIDSSDRREEDEAQHILFTDNGMREQLFSELSLLVATFGDSSPADTPKGALKLRLVMHIMEVASRYPTLGSLLAESPRKVDELVTETLMQWLNQEAVLAITGKKVNSSHEPSIENDTTLNSINGQSQNNVSSLCPTSVWTSHWPLRFWEALHTGHVKLEVRIAIDVVPDFFQLGRRRLQQRRPRDELIGSGKWVQIVGNVVSVFFRHRESTDPEPMVELQPLIANCVGSVGESPVWLDLSLLPQPEMMAAAVVGERVHAVGLLEIASRSTGTPLYSKRGALSSDERIFLQARIVHTPVFVSQWSNYLFATAAAAAVEPFSYLMDENISEAREDEEAHALRQARCCWESVAGAAVFAMVKSVGGLTKAAGATRTEAALEMLRVSALPPSLWAAVGIVLVSSKSRSSGIATTVIGLPDLLAVLQAFLLELGAQTNLVVPVVRGLEKALLPKHARVTVTQVPIPIETVAEPHVELVRGGILNTAHQRVVFVPSLHTIASSALNAIQGALEQTEQVVVREGGQPVTCRTASALLGITQEAALKEQRNIFEFVGRSDFVLHIPSASLEPPQEQAVKIAETLQAAADPGNPAVDDFFKRCNSQWDSWSNWALSSAVESSSMPRITNPCAALLHAYFLSTKTLCGDTVDVSLMNVLVKLTSAHALLRCNNYVHKKEQTFGSIRTMACVCASADLLCAHCTALIDAVVAIALCDASLKFMTGISLVGDTSVFSLALSDDHFNVLHYAKDLHNHLESCIPPSSL</sequence>
<accession>G0UXN0</accession>
<name>G0UXN0_TRYCI</name>
<dbReference type="EMBL" id="HE575323">
    <property type="protein sequence ID" value="CCC94147.1"/>
    <property type="molecule type" value="Genomic_DNA"/>
</dbReference>
<protein>
    <submittedName>
        <fullName evidence="1">Uncharacterized protein</fullName>
    </submittedName>
</protein>
<proteinExistence type="predicted"/>